<proteinExistence type="predicted"/>
<sequence length="462" mass="54592">MKNYDIIIIGGGISGIYTMYNLKKKYPTLKVLLLEKDDRFGGRIYTYFEKINNQTYKMDLGAGRLGFHHKRIMNLLEDLKLKNEIIPITNTENYIEYDKKTNIATDKSAEKRGIVDLLYKFFNSSKISNLTHKFLKKLNLMELFSKFFTREMCKTIENSFEYKCKLKYFNADDAVYYFKHDYNKYSKFFVLKNGLQGLIDGMLNKIKTNKNYVFKKNQNVKKINYDMERNLYNINYNSKNSSHSVYSKFVICALPRKDLIKFDILSPYMSDLNTINEIAKMRIFEIYDTKTTEAWFKDLPKISTNEELQFVIPIDPKSGLIMSSYNENLSTYESYWLNLYNKSKREFKSTLNEKLNNIFGVFDVIVPKSIYVKLHYWSMGVAAWKKNVDSKYISHKIINLMPNFYICGENYSNYQAWCEGALQTSEEVGNRISCILDNLKRNKTKKVLKKQKKYNLYLTATH</sequence>
<gene>
    <name evidence="1" type="ORF">PGCG_00126</name>
</gene>
<reference evidence="1 2" key="1">
    <citation type="journal article" date="2013" name="Proc. Natl. Acad. Sci. U.S.A.">
        <title>Genome of Phaeocystis globosa virus PgV-16T highlights the common ancestry of the largest known DNA viruses infecting eukaryotes.</title>
        <authorList>
            <person name="Santini S."/>
            <person name="Jeudy S."/>
            <person name="Bartoli J."/>
            <person name="Poirot O."/>
            <person name="Lescot M."/>
            <person name="Abergel C."/>
            <person name="Barbe V."/>
            <person name="Wommack K.E."/>
            <person name="Noordeloos A.A."/>
            <person name="Brussaard C.P."/>
            <person name="Claverie J.M."/>
        </authorList>
    </citation>
    <scope>NUCLEOTIDE SEQUENCE [LARGE SCALE GENOMIC DNA]</scope>
    <source>
        <strain evidence="1 2">16T</strain>
    </source>
</reference>
<protein>
    <submittedName>
        <fullName evidence="1">Amino-oxidase family protein</fullName>
    </submittedName>
</protein>
<organism evidence="1 2">
    <name type="scientific">Phaeocystis globosa virus PgV-16T</name>
    <dbReference type="NCBI Taxonomy" id="3071227"/>
    <lineage>
        <taxon>Viruses</taxon>
        <taxon>Varidnaviria</taxon>
        <taxon>Bamfordvirae</taxon>
        <taxon>Nucleocytoviricota</taxon>
        <taxon>Megaviricetes</taxon>
        <taxon>Imitervirales</taxon>
        <taxon>Mesomimiviridae</taxon>
        <taxon>Tethysvirus</taxon>
        <taxon>Tethysvirus hollandense</taxon>
    </lineage>
</organism>
<evidence type="ECO:0000313" key="2">
    <source>
        <dbReference type="Proteomes" id="UP000204225"/>
    </source>
</evidence>
<dbReference type="EMBL" id="KC662249">
    <property type="protein sequence ID" value="AGM15438.1"/>
    <property type="molecule type" value="Genomic_DNA"/>
</dbReference>
<name>A0AC59EWW6_9VIRU</name>
<keyword evidence="2" id="KW-1185">Reference proteome</keyword>
<evidence type="ECO:0000313" key="1">
    <source>
        <dbReference type="EMBL" id="AGM15438.1"/>
    </source>
</evidence>
<accession>A0AC59EWW6</accession>
<dbReference type="Proteomes" id="UP000204225">
    <property type="component" value="Segment"/>
</dbReference>